<dbReference type="AlphaFoldDB" id="A0AAV5SCB4"/>
<dbReference type="Proteomes" id="UP001432027">
    <property type="component" value="Unassembled WGS sequence"/>
</dbReference>
<proteinExistence type="predicted"/>
<reference evidence="2" key="1">
    <citation type="submission" date="2023-10" db="EMBL/GenBank/DDBJ databases">
        <title>Genome assembly of Pristionchus species.</title>
        <authorList>
            <person name="Yoshida K."/>
            <person name="Sommer R.J."/>
        </authorList>
    </citation>
    <scope>NUCLEOTIDE SEQUENCE</scope>
    <source>
        <strain evidence="2">RS0144</strain>
    </source>
</reference>
<comment type="caution">
    <text evidence="2">The sequence shown here is derived from an EMBL/GenBank/DDBJ whole genome shotgun (WGS) entry which is preliminary data.</text>
</comment>
<feature type="non-terminal residue" evidence="2">
    <location>
        <position position="1"/>
    </location>
</feature>
<evidence type="ECO:0000256" key="1">
    <source>
        <dbReference type="SAM" id="MobiDB-lite"/>
    </source>
</evidence>
<organism evidence="2 3">
    <name type="scientific">Pristionchus entomophagus</name>
    <dbReference type="NCBI Taxonomy" id="358040"/>
    <lineage>
        <taxon>Eukaryota</taxon>
        <taxon>Metazoa</taxon>
        <taxon>Ecdysozoa</taxon>
        <taxon>Nematoda</taxon>
        <taxon>Chromadorea</taxon>
        <taxon>Rhabditida</taxon>
        <taxon>Rhabditina</taxon>
        <taxon>Diplogasteromorpha</taxon>
        <taxon>Diplogasteroidea</taxon>
        <taxon>Neodiplogasteridae</taxon>
        <taxon>Pristionchus</taxon>
    </lineage>
</organism>
<evidence type="ECO:0000313" key="2">
    <source>
        <dbReference type="EMBL" id="GMS80658.1"/>
    </source>
</evidence>
<dbReference type="EMBL" id="BTSX01000001">
    <property type="protein sequence ID" value="GMS80658.1"/>
    <property type="molecule type" value="Genomic_DNA"/>
</dbReference>
<feature type="compositionally biased region" description="Basic and acidic residues" evidence="1">
    <location>
        <begin position="100"/>
        <end position="112"/>
    </location>
</feature>
<keyword evidence="3" id="KW-1185">Reference proteome</keyword>
<protein>
    <submittedName>
        <fullName evidence="2">Uncharacterized protein</fullName>
    </submittedName>
</protein>
<gene>
    <name evidence="2" type="ORF">PENTCL1PPCAC_2833</name>
</gene>
<evidence type="ECO:0000313" key="3">
    <source>
        <dbReference type="Proteomes" id="UP001432027"/>
    </source>
</evidence>
<feature type="compositionally biased region" description="Low complexity" evidence="1">
    <location>
        <begin position="59"/>
        <end position="70"/>
    </location>
</feature>
<name>A0AAV5SCB4_9BILA</name>
<feature type="non-terminal residue" evidence="2">
    <location>
        <position position="112"/>
    </location>
</feature>
<accession>A0AAV5SCB4</accession>
<feature type="region of interest" description="Disordered" evidence="1">
    <location>
        <begin position="90"/>
        <end position="112"/>
    </location>
</feature>
<sequence>VVSLPPHVLMADHDQINFHLRKANKHLNEVSRLLKGPAAAANDDEEIENVDSSSLPVRSSDTADGSAAAGSDSDIEIVFVKQASSVKVAHKSKKTGVRGPYEKQVEDRQKCP</sequence>
<feature type="region of interest" description="Disordered" evidence="1">
    <location>
        <begin position="39"/>
        <end position="70"/>
    </location>
</feature>